<evidence type="ECO:0000256" key="1">
    <source>
        <dbReference type="ARBA" id="ARBA00004388"/>
    </source>
</evidence>
<evidence type="ECO:0000256" key="5">
    <source>
        <dbReference type="ARBA" id="ARBA00019077"/>
    </source>
</evidence>
<keyword evidence="7 13" id="KW-0808">Transferase</keyword>
<dbReference type="PATRIC" id="fig|1590042.3.peg.562"/>
<evidence type="ECO:0000256" key="6">
    <source>
        <dbReference type="ARBA" id="ARBA00022519"/>
    </source>
</evidence>
<keyword evidence="13" id="KW-0472">Membrane</keyword>
<dbReference type="GO" id="GO:0009244">
    <property type="term" value="P:lipopolysaccharide core region biosynthetic process"/>
    <property type="evidence" value="ECO:0007669"/>
    <property type="project" value="UniProtKB-UniRule"/>
</dbReference>
<feature type="active site" description="Proton acceptor" evidence="11">
    <location>
        <position position="64"/>
    </location>
</feature>
<evidence type="ECO:0000256" key="9">
    <source>
        <dbReference type="ARBA" id="ARBA00031445"/>
    </source>
</evidence>
<dbReference type="Gene3D" id="3.40.50.11720">
    <property type="entry name" value="3-Deoxy-D-manno-octulosonic-acid transferase, N-terminal domain"/>
    <property type="match status" value="1"/>
</dbReference>
<comment type="pathway">
    <text evidence="2 13">Bacterial outer membrane biogenesis; LPS core biosynthesis.</text>
</comment>
<feature type="domain" description="Glycosyl transferase family 1" evidence="14">
    <location>
        <begin position="257"/>
        <end position="408"/>
    </location>
</feature>
<dbReference type="PANTHER" id="PTHR42755">
    <property type="entry name" value="3-DEOXY-MANNO-OCTULOSONATE CYTIDYLYLTRANSFERASE"/>
    <property type="match status" value="1"/>
</dbReference>
<comment type="similarity">
    <text evidence="3">Belongs to the glycosyltransferase group 1 family. Glycosyltransferase 30 subfamily.</text>
</comment>
<comment type="subcellular location">
    <subcellularLocation>
        <location evidence="1">Cell inner membrane</location>
        <topology evidence="1">Single-pass membrane protein</topology>
        <orientation evidence="1">Cytoplasmic side</orientation>
    </subcellularLocation>
    <subcellularLocation>
        <location evidence="13">Cell membrane</location>
    </subcellularLocation>
</comment>
<evidence type="ECO:0000256" key="7">
    <source>
        <dbReference type="ARBA" id="ARBA00022679"/>
    </source>
</evidence>
<evidence type="ECO:0000313" key="17">
    <source>
        <dbReference type="EMBL" id="MCS5707529.1"/>
    </source>
</evidence>
<keyword evidence="13" id="KW-1003">Cell membrane</keyword>
<dbReference type="NCBIfam" id="NF004388">
    <property type="entry name" value="PRK05749.1-4"/>
    <property type="match status" value="1"/>
</dbReference>
<dbReference type="GO" id="GO:0043842">
    <property type="term" value="F:Kdo transferase activity"/>
    <property type="evidence" value="ECO:0007669"/>
    <property type="project" value="UniProtKB-EC"/>
</dbReference>
<gene>
    <name evidence="16" type="primary">waaA</name>
    <name evidence="17" type="ORF">CC99x_001280</name>
    <name evidence="16" type="ORF">CC99x_00544</name>
</gene>
<accession>A0A0Q9YG67</accession>
<dbReference type="STRING" id="437022.CC99x_00544"/>
<dbReference type="EMBL" id="LKHV01000002">
    <property type="protein sequence ID" value="KRG19532.1"/>
    <property type="molecule type" value="Genomic_DNA"/>
</dbReference>
<dbReference type="EMBL" id="LKHV02000001">
    <property type="protein sequence ID" value="MCS5707529.1"/>
    <property type="molecule type" value="Genomic_DNA"/>
</dbReference>
<proteinExistence type="inferred from homology"/>
<keyword evidence="16" id="KW-0328">Glycosyltransferase</keyword>
<dbReference type="Pfam" id="PF00534">
    <property type="entry name" value="Glycos_transf_1"/>
    <property type="match status" value="1"/>
</dbReference>
<keyword evidence="6" id="KW-0997">Cell inner membrane</keyword>
<organism evidence="16">
    <name type="scientific">Candidatus Berkiella cookevillensis</name>
    <dbReference type="NCBI Taxonomy" id="437022"/>
    <lineage>
        <taxon>Bacteria</taxon>
        <taxon>Pseudomonadati</taxon>
        <taxon>Pseudomonadota</taxon>
        <taxon>Gammaproteobacteria</taxon>
        <taxon>Candidatus Berkiellales</taxon>
        <taxon>Candidatus Berkiellaceae</taxon>
        <taxon>Candidatus Berkiella</taxon>
    </lineage>
</organism>
<evidence type="ECO:0000256" key="13">
    <source>
        <dbReference type="RuleBase" id="RU365103"/>
    </source>
</evidence>
<reference evidence="17" key="2">
    <citation type="journal article" date="2016" name="Genome Announc.">
        <title>Draft Genome Sequences of Two Novel Amoeba-Resistant Intranuclear Bacteria, 'Candidatus Berkiella cookevillensis' and 'Candidatus Berkiella aquae'.</title>
        <authorList>
            <person name="Mehari Y.T."/>
            <person name="Arivett B.A."/>
            <person name="Farone A.L."/>
            <person name="Gunderson J.H."/>
            <person name="Farone M.B."/>
        </authorList>
    </citation>
    <scope>NUCLEOTIDE SEQUENCE</scope>
    <source>
        <strain evidence="17">CC99</strain>
    </source>
</reference>
<evidence type="ECO:0000256" key="8">
    <source>
        <dbReference type="ARBA" id="ARBA00022968"/>
    </source>
</evidence>
<dbReference type="RefSeq" id="WP_057623406.1">
    <property type="nucleotide sequence ID" value="NZ_LKHV02000001.1"/>
</dbReference>
<feature type="transmembrane region" description="Helical" evidence="13">
    <location>
        <begin position="6"/>
        <end position="27"/>
    </location>
</feature>
<evidence type="ECO:0000259" key="15">
    <source>
        <dbReference type="Pfam" id="PF04413"/>
    </source>
</evidence>
<protein>
    <recommendedName>
        <fullName evidence="5 13">3-deoxy-D-manno-octulosonic acid transferase</fullName>
        <shortName evidence="13">Kdo transferase</shortName>
        <ecNumber evidence="4 13">2.4.99.12</ecNumber>
    </recommendedName>
    <alternativeName>
        <fullName evidence="9 13">Lipid IV(A) 3-deoxy-D-manno-octulosonic acid transferase</fullName>
    </alternativeName>
</protein>
<feature type="domain" description="3-deoxy-D-manno-octulosonic-acid transferase N-terminal" evidence="15">
    <location>
        <begin position="38"/>
        <end position="218"/>
    </location>
</feature>
<dbReference type="AlphaFoldDB" id="A0A0Q9YG67"/>
<dbReference type="InterPro" id="IPR039901">
    <property type="entry name" value="Kdotransferase"/>
</dbReference>
<name>A0A0Q9YG67_9GAMM</name>
<dbReference type="GO" id="GO:0009245">
    <property type="term" value="P:lipid A biosynthetic process"/>
    <property type="evidence" value="ECO:0007669"/>
    <property type="project" value="TreeGrafter"/>
</dbReference>
<comment type="function">
    <text evidence="13">Involved in lipopolysaccharide (LPS) biosynthesis. Catalyzes the transfer of 3-deoxy-D-manno-octulosonate (Kdo) residue(s) from CMP-Kdo to lipid IV(A), the tetraacyldisaccharide-1,4'-bisphosphate precursor of lipid A.</text>
</comment>
<evidence type="ECO:0000256" key="10">
    <source>
        <dbReference type="ARBA" id="ARBA00049183"/>
    </source>
</evidence>
<evidence type="ECO:0000256" key="11">
    <source>
        <dbReference type="PIRSR" id="PIRSR639901-1"/>
    </source>
</evidence>
<evidence type="ECO:0000313" key="18">
    <source>
        <dbReference type="Proteomes" id="UP000051494"/>
    </source>
</evidence>
<keyword evidence="18" id="KW-1185">Reference proteome</keyword>
<dbReference type="InterPro" id="IPR038107">
    <property type="entry name" value="Glycos_transf_N_sf"/>
</dbReference>
<evidence type="ECO:0000256" key="4">
    <source>
        <dbReference type="ARBA" id="ARBA00012621"/>
    </source>
</evidence>
<dbReference type="InterPro" id="IPR001296">
    <property type="entry name" value="Glyco_trans_1"/>
</dbReference>
<evidence type="ECO:0000259" key="14">
    <source>
        <dbReference type="Pfam" id="PF00534"/>
    </source>
</evidence>
<evidence type="ECO:0000256" key="12">
    <source>
        <dbReference type="PIRSR" id="PIRSR639901-2"/>
    </source>
</evidence>
<dbReference type="EC" id="2.4.99.12" evidence="4 13"/>
<keyword evidence="13" id="KW-0812">Transmembrane</keyword>
<keyword evidence="13" id="KW-0448">Lipopolysaccharide biosynthesis</keyword>
<dbReference type="InterPro" id="IPR007507">
    <property type="entry name" value="Glycos_transf_N"/>
</dbReference>
<dbReference type="PANTHER" id="PTHR42755:SF1">
    <property type="entry name" value="3-DEOXY-D-MANNO-OCTULOSONIC ACID TRANSFERASE, MITOCHONDRIAL-RELATED"/>
    <property type="match status" value="1"/>
</dbReference>
<dbReference type="Pfam" id="PF04413">
    <property type="entry name" value="Glycos_transf_N"/>
    <property type="match status" value="1"/>
</dbReference>
<comment type="catalytic activity">
    <reaction evidence="10 13">
        <text>lipid IVA (E. coli) + CMP-3-deoxy-beta-D-manno-octulosonate = alpha-Kdo-(2-&gt;6)-lipid IVA (E. coli) + CMP + H(+)</text>
        <dbReference type="Rhea" id="RHEA:28066"/>
        <dbReference type="ChEBI" id="CHEBI:15378"/>
        <dbReference type="ChEBI" id="CHEBI:58603"/>
        <dbReference type="ChEBI" id="CHEBI:60364"/>
        <dbReference type="ChEBI" id="CHEBI:60377"/>
        <dbReference type="ChEBI" id="CHEBI:85987"/>
        <dbReference type="EC" id="2.4.99.12"/>
    </reaction>
</comment>
<reference evidence="16" key="1">
    <citation type="submission" date="2015-09" db="EMBL/GenBank/DDBJ databases">
        <title>Draft Genome Sequences of Two Novel Amoeba-resistant Intranuclear Bacteria, Candidatus Berkiella cookevillensis and Candidatus Berkiella aquae.</title>
        <authorList>
            <person name="Mehari Y.T."/>
            <person name="Arivett B.A."/>
            <person name="Farone A.L."/>
            <person name="Gunderson J.H."/>
            <person name="Farone M.B."/>
        </authorList>
    </citation>
    <scope>NUCLEOTIDE SEQUENCE [LARGE SCALE GENOMIC DNA]</scope>
    <source>
        <strain evidence="16">CC99</strain>
    </source>
</reference>
<feature type="site" description="Transition state stabilizer" evidence="12">
    <location>
        <position position="216"/>
    </location>
</feature>
<dbReference type="Gene3D" id="3.40.50.2000">
    <property type="entry name" value="Glycogen Phosphorylase B"/>
    <property type="match status" value="1"/>
</dbReference>
<keyword evidence="8" id="KW-0735">Signal-anchor</keyword>
<evidence type="ECO:0000256" key="2">
    <source>
        <dbReference type="ARBA" id="ARBA00004713"/>
    </source>
</evidence>
<dbReference type="SUPFAM" id="SSF53756">
    <property type="entry name" value="UDP-Glycosyltransferase/glycogen phosphorylase"/>
    <property type="match status" value="1"/>
</dbReference>
<dbReference type="OrthoDB" id="9789797at2"/>
<reference evidence="17" key="3">
    <citation type="submission" date="2021-06" db="EMBL/GenBank/DDBJ databases">
        <title>Genomic Description and Analysis of Intracellular Bacteria, Candidatus Berkiella cookevillensis and Candidatus Berkiella aquae.</title>
        <authorList>
            <person name="Kidane D.T."/>
            <person name="Mehari Y.T."/>
            <person name="Rice F.C."/>
            <person name="Arivett B.A."/>
            <person name="Farone A.L."/>
            <person name="Berk S.G."/>
            <person name="Farone M.B."/>
        </authorList>
    </citation>
    <scope>NUCLEOTIDE SEQUENCE</scope>
    <source>
        <strain evidence="17">CC99</strain>
    </source>
</reference>
<comment type="caution">
    <text evidence="16">The sequence shown here is derived from an EMBL/GenBank/DDBJ whole genome shotgun (WGS) entry which is preliminary data.</text>
</comment>
<dbReference type="GO" id="GO:0005886">
    <property type="term" value="C:plasma membrane"/>
    <property type="evidence" value="ECO:0007669"/>
    <property type="project" value="UniProtKB-SubCell"/>
</dbReference>
<dbReference type="UniPathway" id="UPA00958"/>
<sequence length="432" mass="49097">MAWHCFRWLYSLLITLLLPFIFLRLWLRGFSLPAYRLRWAERLGFVPFPPMDNLIWVHAVSVGEVISAIPLIKGLLLKHPTASLLVTTTTPTGSERVQVAFKDILGKRIYHCYLPYDFPFAFHNFFSRLKTKLLIVMETELWPNLLHNCYRRNIPVVIINGRLSPVSVKRYRWLGAMMKEMSRPIQQVAAQSEMDKERFISLGFDAHKVSNTGNIKFDFELPAYLPQEGEKLRQLLGQERFVWIAASTHEGEESAVLKVYQSLKTQFSNLLLFLVPRHPDRFEKVASLCEDAGLRIKRRSKKQMPERDTDVYLGDTMGELPLFYAASDLAFVGGSLQPIGGHNLLEPAALGLPVLSGPHLFNFVEISQKLVTAGGTVVVQDALALEQQLKILIADTHKRQLLGQNAKEVVQNNKGALEKVLTLLKQKIEAVK</sequence>
<dbReference type="Proteomes" id="UP000051494">
    <property type="component" value="Unassembled WGS sequence"/>
</dbReference>
<evidence type="ECO:0000256" key="3">
    <source>
        <dbReference type="ARBA" id="ARBA00006380"/>
    </source>
</evidence>
<feature type="site" description="Transition state stabilizer" evidence="12">
    <location>
        <position position="138"/>
    </location>
</feature>
<dbReference type="FunFam" id="3.40.50.11720:FF:000001">
    <property type="entry name" value="3-deoxy-D-manno-octulosonic acid transferase"/>
    <property type="match status" value="1"/>
</dbReference>
<dbReference type="FunFam" id="3.40.50.2000:FF:000032">
    <property type="entry name" value="3-deoxy-D-manno-octulosonic acid transferase"/>
    <property type="match status" value="1"/>
</dbReference>
<keyword evidence="13" id="KW-1133">Transmembrane helix</keyword>
<evidence type="ECO:0000313" key="16">
    <source>
        <dbReference type="EMBL" id="KRG19532.1"/>
    </source>
</evidence>